<keyword evidence="4" id="KW-0378">Hydrolase</keyword>
<reference evidence="8 9" key="1">
    <citation type="submission" date="2020-02" db="EMBL/GenBank/DDBJ databases">
        <title>Genome analysis of Thermosulfuriphilus ammonigenes ST65T, an anaerobic thermophilic chemolithoautotrophic bacterium isolated from a deep-sea hydrothermal vent.</title>
        <authorList>
            <person name="Slobodkina G."/>
            <person name="Allioux M."/>
            <person name="Merkel A."/>
            <person name="Alain K."/>
            <person name="Jebbar M."/>
            <person name="Slobodkin A."/>
        </authorList>
    </citation>
    <scope>NUCLEOTIDE SEQUENCE [LARGE SCALE GENOMIC DNA]</scope>
    <source>
        <strain evidence="8 9">ST65</strain>
    </source>
</reference>
<dbReference type="Gene3D" id="3.40.50.10740">
    <property type="entry name" value="Class I glutamine amidotransferase-like"/>
    <property type="match status" value="1"/>
</dbReference>
<dbReference type="Pfam" id="PF17676">
    <property type="entry name" value="Peptidase_S66C"/>
    <property type="match status" value="1"/>
</dbReference>
<protein>
    <submittedName>
        <fullName evidence="8">LD-carboxypeptidase</fullName>
    </submittedName>
</protein>
<evidence type="ECO:0000313" key="9">
    <source>
        <dbReference type="Proteomes" id="UP000502179"/>
    </source>
</evidence>
<keyword evidence="9" id="KW-1185">Reference proteome</keyword>
<dbReference type="SUPFAM" id="SSF141986">
    <property type="entry name" value="LD-carboxypeptidase A C-terminal domain-like"/>
    <property type="match status" value="1"/>
</dbReference>
<organism evidence="8 9">
    <name type="scientific">Thermosulfuriphilus ammonigenes</name>
    <dbReference type="NCBI Taxonomy" id="1936021"/>
    <lineage>
        <taxon>Bacteria</taxon>
        <taxon>Pseudomonadati</taxon>
        <taxon>Thermodesulfobacteriota</taxon>
        <taxon>Thermodesulfobacteria</taxon>
        <taxon>Thermodesulfobacteriales</taxon>
        <taxon>Thermodesulfobacteriaceae</taxon>
        <taxon>Thermosulfuriphilus</taxon>
    </lineage>
</organism>
<dbReference type="KEGG" id="tav:G4V39_03570"/>
<dbReference type="InterPro" id="IPR027461">
    <property type="entry name" value="Carboxypeptidase_A_C_sf"/>
</dbReference>
<dbReference type="GO" id="GO:0004180">
    <property type="term" value="F:carboxypeptidase activity"/>
    <property type="evidence" value="ECO:0007669"/>
    <property type="project" value="UniProtKB-KW"/>
</dbReference>
<evidence type="ECO:0000256" key="4">
    <source>
        <dbReference type="ARBA" id="ARBA00022801"/>
    </source>
</evidence>
<gene>
    <name evidence="8" type="ORF">G4V39_03570</name>
</gene>
<dbReference type="SUPFAM" id="SSF52317">
    <property type="entry name" value="Class I glutamine amidotransferase-like"/>
    <property type="match status" value="1"/>
</dbReference>
<dbReference type="PIRSF" id="PIRSF028757">
    <property type="entry name" value="LD-carboxypeptidase"/>
    <property type="match status" value="1"/>
</dbReference>
<evidence type="ECO:0000259" key="7">
    <source>
        <dbReference type="Pfam" id="PF17676"/>
    </source>
</evidence>
<evidence type="ECO:0000259" key="6">
    <source>
        <dbReference type="Pfam" id="PF02016"/>
    </source>
</evidence>
<evidence type="ECO:0000256" key="5">
    <source>
        <dbReference type="ARBA" id="ARBA00022825"/>
    </source>
</evidence>
<sequence>MSAIKPLRPGEQLGVFFPSSPPPRRGFLAGLRLLEALDLSPLLPPPSPPRRYLAASDVDRLGQILFLLRQKISVFWAARGGYGALRLLDRLPWELLARQGPLLIGFSDTTALLNAALAKASLKGLHAPLVATLEISSLETLRALREVLFSGALPTLQGSAVQEGEARGTLIGGNLTTFVSLVGTPFIPRAEGAILFLEEVGEAPYRVDRLFKQLHLAGILEKISGLALGNFTFCGEIAWDLILETIPSHLPIIAGLPVGHGPWNFPLLIGHTYRLITRGRGGFLIPEEQ</sequence>
<evidence type="ECO:0000256" key="1">
    <source>
        <dbReference type="ARBA" id="ARBA00010233"/>
    </source>
</evidence>
<keyword evidence="3" id="KW-0645">Protease</keyword>
<dbReference type="InterPro" id="IPR003507">
    <property type="entry name" value="S66_fam"/>
</dbReference>
<feature type="domain" description="LD-carboxypeptidase C-terminal" evidence="7">
    <location>
        <begin position="167"/>
        <end position="275"/>
    </location>
</feature>
<dbReference type="PANTHER" id="PTHR30237">
    <property type="entry name" value="MURAMOYLTETRAPEPTIDE CARBOXYPEPTIDASE"/>
    <property type="match status" value="1"/>
</dbReference>
<evidence type="ECO:0000256" key="3">
    <source>
        <dbReference type="ARBA" id="ARBA00022670"/>
    </source>
</evidence>
<dbReference type="Proteomes" id="UP000502179">
    <property type="component" value="Chromosome"/>
</dbReference>
<dbReference type="GO" id="GO:0006508">
    <property type="term" value="P:proteolysis"/>
    <property type="evidence" value="ECO:0007669"/>
    <property type="project" value="UniProtKB-KW"/>
</dbReference>
<feature type="domain" description="LD-carboxypeptidase N-terminal" evidence="6">
    <location>
        <begin position="14"/>
        <end position="127"/>
    </location>
</feature>
<dbReference type="AlphaFoldDB" id="A0A6G7PUW4"/>
<keyword evidence="5" id="KW-0720">Serine protease</keyword>
<accession>A0A6G7PUW4</accession>
<dbReference type="InterPro" id="IPR027478">
    <property type="entry name" value="LdcA_N"/>
</dbReference>
<keyword evidence="2 8" id="KW-0121">Carboxypeptidase</keyword>
<evidence type="ECO:0000256" key="2">
    <source>
        <dbReference type="ARBA" id="ARBA00022645"/>
    </source>
</evidence>
<proteinExistence type="inferred from homology"/>
<evidence type="ECO:0000313" key="8">
    <source>
        <dbReference type="EMBL" id="QIJ71410.1"/>
    </source>
</evidence>
<dbReference type="Gene3D" id="3.50.30.60">
    <property type="entry name" value="LD-carboxypeptidase A C-terminal domain-like"/>
    <property type="match status" value="1"/>
</dbReference>
<dbReference type="PANTHER" id="PTHR30237:SF2">
    <property type="entry name" value="MUREIN TETRAPEPTIDE CARBOXYPEPTIDASE"/>
    <property type="match status" value="1"/>
</dbReference>
<dbReference type="CDD" id="cd07025">
    <property type="entry name" value="Peptidase_S66"/>
    <property type="match status" value="1"/>
</dbReference>
<dbReference type="Pfam" id="PF02016">
    <property type="entry name" value="Peptidase_S66"/>
    <property type="match status" value="1"/>
</dbReference>
<dbReference type="InterPro" id="IPR040921">
    <property type="entry name" value="Peptidase_S66C"/>
</dbReference>
<dbReference type="InterPro" id="IPR040449">
    <property type="entry name" value="Peptidase_S66_N"/>
</dbReference>
<comment type="similarity">
    <text evidence="1">Belongs to the peptidase S66 family.</text>
</comment>
<dbReference type="RefSeq" id="WP_166031631.1">
    <property type="nucleotide sequence ID" value="NZ_CP048877.1"/>
</dbReference>
<name>A0A6G7PUW4_9BACT</name>
<dbReference type="EMBL" id="CP048877">
    <property type="protein sequence ID" value="QIJ71410.1"/>
    <property type="molecule type" value="Genomic_DNA"/>
</dbReference>
<dbReference type="GO" id="GO:0008236">
    <property type="term" value="F:serine-type peptidase activity"/>
    <property type="evidence" value="ECO:0007669"/>
    <property type="project" value="UniProtKB-KW"/>
</dbReference>
<dbReference type="InterPro" id="IPR029062">
    <property type="entry name" value="Class_I_gatase-like"/>
</dbReference>